<gene>
    <name evidence="1" type="ORF">BV25DRAFT_767833</name>
</gene>
<protein>
    <submittedName>
        <fullName evidence="1">Uncharacterized protein</fullName>
    </submittedName>
</protein>
<name>A0ACB8SYK2_9AGAM</name>
<sequence length="104" mass="11421">MATGLSLGVGFRGESADGRRVAAGRRLQSSGDDQQRLGRNRPMPNTAHRPPIPILKQNNFFCIRRVDLGTTAKWRRALGDIVFGIVLGFAAIQSRRYPMLQGAS</sequence>
<evidence type="ECO:0000313" key="2">
    <source>
        <dbReference type="Proteomes" id="UP000814140"/>
    </source>
</evidence>
<dbReference type="EMBL" id="MU277212">
    <property type="protein sequence ID" value="KAI0061535.1"/>
    <property type="molecule type" value="Genomic_DNA"/>
</dbReference>
<accession>A0ACB8SYK2</accession>
<keyword evidence="2" id="KW-1185">Reference proteome</keyword>
<proteinExistence type="predicted"/>
<comment type="caution">
    <text evidence="1">The sequence shown here is derived from an EMBL/GenBank/DDBJ whole genome shotgun (WGS) entry which is preliminary data.</text>
</comment>
<dbReference type="Proteomes" id="UP000814140">
    <property type="component" value="Unassembled WGS sequence"/>
</dbReference>
<organism evidence="1 2">
    <name type="scientific">Artomyces pyxidatus</name>
    <dbReference type="NCBI Taxonomy" id="48021"/>
    <lineage>
        <taxon>Eukaryota</taxon>
        <taxon>Fungi</taxon>
        <taxon>Dikarya</taxon>
        <taxon>Basidiomycota</taxon>
        <taxon>Agaricomycotina</taxon>
        <taxon>Agaricomycetes</taxon>
        <taxon>Russulales</taxon>
        <taxon>Auriscalpiaceae</taxon>
        <taxon>Artomyces</taxon>
    </lineage>
</organism>
<evidence type="ECO:0000313" key="1">
    <source>
        <dbReference type="EMBL" id="KAI0061535.1"/>
    </source>
</evidence>
<reference evidence="1" key="2">
    <citation type="journal article" date="2022" name="New Phytol.">
        <title>Evolutionary transition to the ectomycorrhizal habit in the genomes of a hyperdiverse lineage of mushroom-forming fungi.</title>
        <authorList>
            <person name="Looney B."/>
            <person name="Miyauchi S."/>
            <person name="Morin E."/>
            <person name="Drula E."/>
            <person name="Courty P.E."/>
            <person name="Kohler A."/>
            <person name="Kuo A."/>
            <person name="LaButti K."/>
            <person name="Pangilinan J."/>
            <person name="Lipzen A."/>
            <person name="Riley R."/>
            <person name="Andreopoulos W."/>
            <person name="He G."/>
            <person name="Johnson J."/>
            <person name="Nolan M."/>
            <person name="Tritt A."/>
            <person name="Barry K.W."/>
            <person name="Grigoriev I.V."/>
            <person name="Nagy L.G."/>
            <person name="Hibbett D."/>
            <person name="Henrissat B."/>
            <person name="Matheny P.B."/>
            <person name="Labbe J."/>
            <person name="Martin F.M."/>
        </authorList>
    </citation>
    <scope>NUCLEOTIDE SEQUENCE</scope>
    <source>
        <strain evidence="1">HHB10654</strain>
    </source>
</reference>
<reference evidence="1" key="1">
    <citation type="submission" date="2021-03" db="EMBL/GenBank/DDBJ databases">
        <authorList>
            <consortium name="DOE Joint Genome Institute"/>
            <person name="Ahrendt S."/>
            <person name="Looney B.P."/>
            <person name="Miyauchi S."/>
            <person name="Morin E."/>
            <person name="Drula E."/>
            <person name="Courty P.E."/>
            <person name="Chicoki N."/>
            <person name="Fauchery L."/>
            <person name="Kohler A."/>
            <person name="Kuo A."/>
            <person name="Labutti K."/>
            <person name="Pangilinan J."/>
            <person name="Lipzen A."/>
            <person name="Riley R."/>
            <person name="Andreopoulos W."/>
            <person name="He G."/>
            <person name="Johnson J."/>
            <person name="Barry K.W."/>
            <person name="Grigoriev I.V."/>
            <person name="Nagy L."/>
            <person name="Hibbett D."/>
            <person name="Henrissat B."/>
            <person name="Matheny P.B."/>
            <person name="Labbe J."/>
            <person name="Martin F."/>
        </authorList>
    </citation>
    <scope>NUCLEOTIDE SEQUENCE</scope>
    <source>
        <strain evidence="1">HHB10654</strain>
    </source>
</reference>